<feature type="compositionally biased region" description="Basic and acidic residues" evidence="5">
    <location>
        <begin position="999"/>
        <end position="1013"/>
    </location>
</feature>
<evidence type="ECO:0000259" key="6">
    <source>
        <dbReference type="PROSITE" id="PS50067"/>
    </source>
</evidence>
<feature type="compositionally biased region" description="Polar residues" evidence="5">
    <location>
        <begin position="14"/>
        <end position="23"/>
    </location>
</feature>
<dbReference type="AlphaFoldDB" id="A0A1X0P8J2"/>
<feature type="coiled-coil region" evidence="4">
    <location>
        <begin position="827"/>
        <end position="875"/>
    </location>
</feature>
<dbReference type="EMBL" id="NBCO01000003">
    <property type="protein sequence ID" value="ORC92750.1"/>
    <property type="molecule type" value="Genomic_DNA"/>
</dbReference>
<keyword evidence="8" id="KW-1185">Reference proteome</keyword>
<protein>
    <submittedName>
        <fullName evidence="7">Putative kinesin</fullName>
    </submittedName>
</protein>
<feature type="coiled-coil region" evidence="4">
    <location>
        <begin position="668"/>
        <end position="708"/>
    </location>
</feature>
<feature type="compositionally biased region" description="Polar residues" evidence="5">
    <location>
        <begin position="138"/>
        <end position="147"/>
    </location>
</feature>
<feature type="compositionally biased region" description="Basic and acidic residues" evidence="5">
    <location>
        <begin position="541"/>
        <end position="556"/>
    </location>
</feature>
<comment type="similarity">
    <text evidence="3">Belongs to the TRAFAC class myosin-kinesin ATPase superfamily. Kinesin family.</text>
</comment>
<feature type="region of interest" description="Disordered" evidence="5">
    <location>
        <begin position="957"/>
        <end position="1013"/>
    </location>
</feature>
<dbReference type="GeneID" id="39982050"/>
<feature type="coiled-coil region" evidence="4">
    <location>
        <begin position="739"/>
        <end position="773"/>
    </location>
</feature>
<feature type="binding site" evidence="3">
    <location>
        <begin position="252"/>
        <end position="259"/>
    </location>
    <ligand>
        <name>ATP</name>
        <dbReference type="ChEBI" id="CHEBI:30616"/>
    </ligand>
</feature>
<gene>
    <name evidence="7" type="ORF">TM35_000035030</name>
</gene>
<dbReference type="InterPro" id="IPR036961">
    <property type="entry name" value="Kinesin_motor_dom_sf"/>
</dbReference>
<dbReference type="InterPro" id="IPR001752">
    <property type="entry name" value="Kinesin_motor_dom"/>
</dbReference>
<evidence type="ECO:0000256" key="4">
    <source>
        <dbReference type="SAM" id="Coils"/>
    </source>
</evidence>
<dbReference type="InterPro" id="IPR027640">
    <property type="entry name" value="Kinesin-like_fam"/>
</dbReference>
<accession>A0A1X0P8J2</accession>
<dbReference type="PANTHER" id="PTHR47968">
    <property type="entry name" value="CENTROMERE PROTEIN E"/>
    <property type="match status" value="1"/>
</dbReference>
<dbReference type="GO" id="GO:0008017">
    <property type="term" value="F:microtubule binding"/>
    <property type="evidence" value="ECO:0007669"/>
    <property type="project" value="InterPro"/>
</dbReference>
<feature type="region of interest" description="Disordered" evidence="5">
    <location>
        <begin position="1"/>
        <end position="23"/>
    </location>
</feature>
<dbReference type="OrthoDB" id="123929at2759"/>
<dbReference type="PROSITE" id="PS50067">
    <property type="entry name" value="KINESIN_MOTOR_2"/>
    <property type="match status" value="1"/>
</dbReference>
<evidence type="ECO:0000256" key="1">
    <source>
        <dbReference type="ARBA" id="ARBA00023054"/>
    </source>
</evidence>
<sequence length="1131" mass="127352">MLDTSDRQVETEDSVNSPIKTTKMSSSLSRLSLEIPRITTTTSTCMPSSSREERNGLYSVRNRNRNDRTSLLGQSSQDFVHVAIRLKPPVPQSDSSNILQFCIESAPLATPRTGRRGEGTPRCGIPPAVKNSEEESCNGGTISNGSRSLEDSRSASNSNGFHSSTVGIPISSLVQSSPQQISLSPRVGVNGSGKLLTIMFPTADGTKETQRVYAFDEVISPTVTDAEICDAMIPGIIDQLKAGFNACVLCYGQTGSGKTHTINALIPAFIQALFDNLNDPDDIVEVSYIQIHNNNAYNLLGEGKSEHGVLLQKPKGSLVREPRYLVRSAADVQKRITEAQRKRFVGSHLLNTRSSRSHTILSFHVTRCVGGIPVSTNRLTLGDLAGSERVKRTGVAGDELEEAIAINKSLSVLHAVIKATAEDAYVLPVRESILTLYLAASLSGCYLLLIATVSLEKQNCAETKSSLDFATTAKRCVVTKSKGKPRDFLVSGACSFEETYANLMKEIETLRNRVCTLQEEVYIEKQRSAFMQQKGVSDDVNATRDNETMPDRSAEDVKMREHVIALERQCALLQEILRERESELSSLELRGDIAEEERKELEQRAQEREEAQQALEEVAPQLGTSELLHKITDTFLSLQEQFDIMYQEKQVMAKAMEGVRSEQQRTMVDLLEARKELVQAEMKREESRQRMEEAISETKVLRECLEELNLKLLREYVDRAVHEDTVAWFKASGERAEECERLRCDLEEQRNLYDVVQNRLNITESELDRTNKEHGEVLQEMRKKDDAFRTIWLLLTPQQKARFMSIGYSGDGTGDTNSASLHQGHENVQLRSQVRTLRRQLEEELSRNKEREYLIQDLEKKNNLLEGNLQECKEAYDNLLSLDEDSRAERQQMEQQLAHLYNYIEESNVKKCAFEIQLREAHAEWEKLDEQYRHSQREVADLTAQLEKALDEIRTRGTGDDININSHTNSNSHTNTNGSRRPPPPSERRRPQEGTTHSHHSDSSKRRALHRSPELLRKVALQRVDLAKFAHGTAMQSAAHSGRLHRQRRGVSQPLQLLSSSSLSFDGSSRIPLLNSNGIHHTNSSRASRRGRTYSQNNVRDAVVRSVFLRDNSTVAEVPNYIIDKTRRRNS</sequence>
<evidence type="ECO:0000256" key="2">
    <source>
        <dbReference type="ARBA" id="ARBA00023175"/>
    </source>
</evidence>
<comment type="caution">
    <text evidence="7">The sequence shown here is derived from an EMBL/GenBank/DDBJ whole genome shotgun (WGS) entry which is preliminary data.</text>
</comment>
<feature type="domain" description="Kinesin motor" evidence="6">
    <location>
        <begin position="180"/>
        <end position="476"/>
    </location>
</feature>
<feature type="coiled-coil region" evidence="4">
    <location>
        <begin position="918"/>
        <end position="952"/>
    </location>
</feature>
<reference evidence="7 8" key="1">
    <citation type="submission" date="2017-03" db="EMBL/GenBank/DDBJ databases">
        <title>An alternative strategy for trypanosome survival in the mammalian bloodstream revealed through genome and transcriptome analysis of the ubiquitous bovine parasite Trypanosoma (Megatrypanum) theileri.</title>
        <authorList>
            <person name="Kelly S."/>
            <person name="Ivens A."/>
            <person name="Mott A."/>
            <person name="O'Neill E."/>
            <person name="Emms D."/>
            <person name="Macleod O."/>
            <person name="Voorheis P."/>
            <person name="Matthews J."/>
            <person name="Matthews K."/>
            <person name="Carrington M."/>
        </authorList>
    </citation>
    <scope>NUCLEOTIDE SEQUENCE [LARGE SCALE GENOMIC DNA]</scope>
    <source>
        <strain evidence="7">Edinburgh</strain>
    </source>
</reference>
<proteinExistence type="inferred from homology"/>
<dbReference type="VEuPathDB" id="TriTrypDB:TM35_000035030"/>
<evidence type="ECO:0000256" key="3">
    <source>
        <dbReference type="PROSITE-ProRule" id="PRU00283"/>
    </source>
</evidence>
<organism evidence="7 8">
    <name type="scientific">Trypanosoma theileri</name>
    <dbReference type="NCBI Taxonomy" id="67003"/>
    <lineage>
        <taxon>Eukaryota</taxon>
        <taxon>Discoba</taxon>
        <taxon>Euglenozoa</taxon>
        <taxon>Kinetoplastea</taxon>
        <taxon>Metakinetoplastina</taxon>
        <taxon>Trypanosomatida</taxon>
        <taxon>Trypanosomatidae</taxon>
        <taxon>Trypanosoma</taxon>
    </lineage>
</organism>
<feature type="compositionally biased region" description="Basic and acidic residues" evidence="5">
    <location>
        <begin position="1"/>
        <end position="10"/>
    </location>
</feature>
<dbReference type="GO" id="GO:0003777">
    <property type="term" value="F:microtubule motor activity"/>
    <property type="evidence" value="ECO:0007669"/>
    <property type="project" value="InterPro"/>
</dbReference>
<dbReference type="PANTHER" id="PTHR47968:SF75">
    <property type="entry name" value="CENTROMERE-ASSOCIATED PROTEIN E"/>
    <property type="match status" value="1"/>
</dbReference>
<evidence type="ECO:0000256" key="5">
    <source>
        <dbReference type="SAM" id="MobiDB-lite"/>
    </source>
</evidence>
<dbReference type="SMART" id="SM00129">
    <property type="entry name" value="KISc"/>
    <property type="match status" value="1"/>
</dbReference>
<evidence type="ECO:0000313" key="8">
    <source>
        <dbReference type="Proteomes" id="UP000192257"/>
    </source>
</evidence>
<feature type="region of interest" description="Disordered" evidence="5">
    <location>
        <begin position="534"/>
        <end position="556"/>
    </location>
</feature>
<keyword evidence="1 4" id="KW-0175">Coiled coil</keyword>
<dbReference type="Proteomes" id="UP000192257">
    <property type="component" value="Unassembled WGS sequence"/>
</dbReference>
<dbReference type="SUPFAM" id="SSF52540">
    <property type="entry name" value="P-loop containing nucleoside triphosphate hydrolases"/>
    <property type="match status" value="1"/>
</dbReference>
<dbReference type="RefSeq" id="XP_028886816.1">
    <property type="nucleotide sequence ID" value="XM_029022270.1"/>
</dbReference>
<dbReference type="GO" id="GO:0007018">
    <property type="term" value="P:microtubule-based movement"/>
    <property type="evidence" value="ECO:0007669"/>
    <property type="project" value="InterPro"/>
</dbReference>
<feature type="compositionally biased region" description="Low complexity" evidence="5">
    <location>
        <begin position="962"/>
        <end position="980"/>
    </location>
</feature>
<keyword evidence="3" id="KW-0067">ATP-binding</keyword>
<keyword evidence="2 3" id="KW-0505">Motor protein</keyword>
<name>A0A1X0P8J2_9TRYP</name>
<dbReference type="InterPro" id="IPR027417">
    <property type="entry name" value="P-loop_NTPase"/>
</dbReference>
<feature type="region of interest" description="Disordered" evidence="5">
    <location>
        <begin position="109"/>
        <end position="160"/>
    </location>
</feature>
<dbReference type="GO" id="GO:0005524">
    <property type="term" value="F:ATP binding"/>
    <property type="evidence" value="ECO:0007669"/>
    <property type="project" value="UniProtKB-UniRule"/>
</dbReference>
<dbReference type="Pfam" id="PF00225">
    <property type="entry name" value="Kinesin"/>
    <property type="match status" value="1"/>
</dbReference>
<keyword evidence="3" id="KW-0547">Nucleotide-binding</keyword>
<feature type="coiled-coil region" evidence="4">
    <location>
        <begin position="563"/>
        <end position="618"/>
    </location>
</feature>
<dbReference type="Gene3D" id="3.40.850.10">
    <property type="entry name" value="Kinesin motor domain"/>
    <property type="match status" value="1"/>
</dbReference>
<dbReference type="PRINTS" id="PR00380">
    <property type="entry name" value="KINESINHEAVY"/>
</dbReference>
<evidence type="ECO:0000313" key="7">
    <source>
        <dbReference type="EMBL" id="ORC92750.1"/>
    </source>
</evidence>